<sequence length="250" mass="28284">MDVFKVAVINEVEKLYKKKKILVAAIISLIFIIVGQLAIMGLRSGFGLRGTSSMEFPILVLSLVLNSILPLFTALVTIDSFSGEFSQNTMKIVVTRPISRLKLFTAKIVAVMLFVLANLLFVMIFSIVTGAILNSNSFTFQGIGKVFLCYAVSIIPMVILALIVAVFANILKSGVGTFFLFILIFIIFKIMEVVFSSYSGIFFTSMINWYNLWKMTNFPFFKIFRKFMMMCSYGILLFTLGYYLFDKKEF</sequence>
<comment type="caution">
    <text evidence="2">The sequence shown here is derived from an EMBL/GenBank/DDBJ whole genome shotgun (WGS) entry which is preliminary data.</text>
</comment>
<keyword evidence="3" id="KW-1185">Reference proteome</keyword>
<keyword evidence="1" id="KW-1133">Transmembrane helix</keyword>
<dbReference type="RefSeq" id="WP_070109455.1">
    <property type="nucleotide sequence ID" value="NZ_LZFO01000005.1"/>
</dbReference>
<proteinExistence type="predicted"/>
<keyword evidence="1" id="KW-0812">Transmembrane</keyword>
<dbReference type="OrthoDB" id="1711106at2"/>
<feature type="transmembrane region" description="Helical" evidence="1">
    <location>
        <begin position="108"/>
        <end position="133"/>
    </location>
</feature>
<dbReference type="PANTHER" id="PTHR37305">
    <property type="entry name" value="INTEGRAL MEMBRANE PROTEIN-RELATED"/>
    <property type="match status" value="1"/>
</dbReference>
<protein>
    <submittedName>
        <fullName evidence="2">ABC-2 family transporter protein</fullName>
    </submittedName>
</protein>
<dbReference type="STRING" id="1121290.CLAOCE_04860"/>
<dbReference type="AlphaFoldDB" id="A0A1E8F1P4"/>
<accession>A0A1E8F1P4</accession>
<keyword evidence="1" id="KW-0472">Membrane</keyword>
<name>A0A1E8F1P4_9CLOT</name>
<organism evidence="2 3">
    <name type="scientific">Clostridium acetireducens DSM 10703</name>
    <dbReference type="NCBI Taxonomy" id="1121290"/>
    <lineage>
        <taxon>Bacteria</taxon>
        <taxon>Bacillati</taxon>
        <taxon>Bacillota</taxon>
        <taxon>Clostridia</taxon>
        <taxon>Eubacteriales</taxon>
        <taxon>Clostridiaceae</taxon>
        <taxon>Clostridium</taxon>
    </lineage>
</organism>
<feature type="transmembrane region" description="Helical" evidence="1">
    <location>
        <begin position="21"/>
        <end position="39"/>
    </location>
</feature>
<dbReference type="Pfam" id="PF12730">
    <property type="entry name" value="ABC2_membrane_4"/>
    <property type="match status" value="1"/>
</dbReference>
<evidence type="ECO:0000313" key="2">
    <source>
        <dbReference type="EMBL" id="OFI07081.1"/>
    </source>
</evidence>
<feature type="transmembrane region" description="Helical" evidence="1">
    <location>
        <begin position="223"/>
        <end position="245"/>
    </location>
</feature>
<dbReference type="PANTHER" id="PTHR37305:SF1">
    <property type="entry name" value="MEMBRANE PROTEIN"/>
    <property type="match status" value="1"/>
</dbReference>
<reference evidence="2 3" key="1">
    <citation type="submission" date="2016-06" db="EMBL/GenBank/DDBJ databases">
        <title>Genome sequence of Clostridium acetireducens DSM 10703.</title>
        <authorList>
            <person name="Poehlein A."/>
            <person name="Fluechter S."/>
            <person name="Duerre P."/>
            <person name="Daniel R."/>
        </authorList>
    </citation>
    <scope>NUCLEOTIDE SEQUENCE [LARGE SCALE GENOMIC DNA]</scope>
    <source>
        <strain evidence="2 3">DSM 10703</strain>
    </source>
</reference>
<evidence type="ECO:0000256" key="1">
    <source>
        <dbReference type="SAM" id="Phobius"/>
    </source>
</evidence>
<feature type="transmembrane region" description="Helical" evidence="1">
    <location>
        <begin position="178"/>
        <end position="203"/>
    </location>
</feature>
<feature type="transmembrane region" description="Helical" evidence="1">
    <location>
        <begin position="145"/>
        <end position="171"/>
    </location>
</feature>
<feature type="transmembrane region" description="Helical" evidence="1">
    <location>
        <begin position="59"/>
        <end position="81"/>
    </location>
</feature>
<dbReference type="Proteomes" id="UP000175744">
    <property type="component" value="Unassembled WGS sequence"/>
</dbReference>
<evidence type="ECO:0000313" key="3">
    <source>
        <dbReference type="Proteomes" id="UP000175744"/>
    </source>
</evidence>
<dbReference type="EMBL" id="LZFO01000005">
    <property type="protein sequence ID" value="OFI07081.1"/>
    <property type="molecule type" value="Genomic_DNA"/>
</dbReference>
<dbReference type="PATRIC" id="fig|1121290.3.peg.493"/>
<gene>
    <name evidence="2" type="ORF">CLOACE_04860</name>
</gene>